<evidence type="ECO:0000313" key="3">
    <source>
        <dbReference type="Proteomes" id="UP001222932"/>
    </source>
</evidence>
<evidence type="ECO:0000256" key="1">
    <source>
        <dbReference type="SAM" id="MobiDB-lite"/>
    </source>
</evidence>
<organism evidence="2 3">
    <name type="scientific">Cutaneotrichosporon spelunceum</name>
    <dbReference type="NCBI Taxonomy" id="1672016"/>
    <lineage>
        <taxon>Eukaryota</taxon>
        <taxon>Fungi</taxon>
        <taxon>Dikarya</taxon>
        <taxon>Basidiomycota</taxon>
        <taxon>Agaricomycotina</taxon>
        <taxon>Tremellomycetes</taxon>
        <taxon>Trichosporonales</taxon>
        <taxon>Trichosporonaceae</taxon>
        <taxon>Cutaneotrichosporon</taxon>
    </lineage>
</organism>
<feature type="compositionally biased region" description="Polar residues" evidence="1">
    <location>
        <begin position="662"/>
        <end position="678"/>
    </location>
</feature>
<feature type="region of interest" description="Disordered" evidence="1">
    <location>
        <begin position="297"/>
        <end position="318"/>
    </location>
</feature>
<dbReference type="GO" id="GO:0000209">
    <property type="term" value="P:protein polyubiquitination"/>
    <property type="evidence" value="ECO:0007669"/>
    <property type="project" value="TreeGrafter"/>
</dbReference>
<dbReference type="AlphaFoldDB" id="A0AAD3TTL1"/>
<feature type="region of interest" description="Disordered" evidence="1">
    <location>
        <begin position="414"/>
        <end position="441"/>
    </location>
</feature>
<dbReference type="GO" id="GO:0043161">
    <property type="term" value="P:proteasome-mediated ubiquitin-dependent protein catabolic process"/>
    <property type="evidence" value="ECO:0007669"/>
    <property type="project" value="TreeGrafter"/>
</dbReference>
<feature type="region of interest" description="Disordered" evidence="1">
    <location>
        <begin position="234"/>
        <end position="278"/>
    </location>
</feature>
<evidence type="ECO:0008006" key="4">
    <source>
        <dbReference type="Google" id="ProtNLM"/>
    </source>
</evidence>
<evidence type="ECO:0000313" key="2">
    <source>
        <dbReference type="EMBL" id="GMK56292.1"/>
    </source>
</evidence>
<dbReference type="GO" id="GO:0006513">
    <property type="term" value="P:protein monoubiquitination"/>
    <property type="evidence" value="ECO:0007669"/>
    <property type="project" value="TreeGrafter"/>
</dbReference>
<dbReference type="EMBL" id="BTCM01000003">
    <property type="protein sequence ID" value="GMK56292.1"/>
    <property type="molecule type" value="Genomic_DNA"/>
</dbReference>
<feature type="region of interest" description="Disordered" evidence="1">
    <location>
        <begin position="579"/>
        <end position="598"/>
    </location>
</feature>
<dbReference type="GO" id="GO:0031624">
    <property type="term" value="F:ubiquitin conjugating enzyme binding"/>
    <property type="evidence" value="ECO:0007669"/>
    <property type="project" value="TreeGrafter"/>
</dbReference>
<keyword evidence="3" id="KW-1185">Reference proteome</keyword>
<feature type="region of interest" description="Disordered" evidence="1">
    <location>
        <begin position="356"/>
        <end position="376"/>
    </location>
</feature>
<gene>
    <name evidence="2" type="ORF">CspeluHIS016_0301320</name>
</gene>
<dbReference type="GO" id="GO:0005829">
    <property type="term" value="C:cytosol"/>
    <property type="evidence" value="ECO:0007669"/>
    <property type="project" value="TreeGrafter"/>
</dbReference>
<dbReference type="Proteomes" id="UP001222932">
    <property type="component" value="Unassembled WGS sequence"/>
</dbReference>
<dbReference type="PANTHER" id="PTHR31531:SF2">
    <property type="entry name" value="E3 UBIQUITIN-PROTEIN LIGASE E3D"/>
    <property type="match status" value="1"/>
</dbReference>
<protein>
    <recommendedName>
        <fullName evidence="4">HECT-like ubiquitin-conjugating enzyme-binding-domain-containing protein</fullName>
    </recommendedName>
</protein>
<feature type="region of interest" description="Disordered" evidence="1">
    <location>
        <begin position="994"/>
        <end position="1042"/>
    </location>
</feature>
<dbReference type="PANTHER" id="PTHR31531">
    <property type="entry name" value="E3 UBIQUITIN-PROTEIN LIGASE E3D FAMILY MEMBER"/>
    <property type="match status" value="1"/>
</dbReference>
<reference evidence="2" key="2">
    <citation type="submission" date="2023-06" db="EMBL/GenBank/DDBJ databases">
        <authorList>
            <person name="Kobayashi Y."/>
            <person name="Kayamori A."/>
            <person name="Aoki K."/>
            <person name="Shiwa Y."/>
            <person name="Fujita N."/>
            <person name="Sugita T."/>
            <person name="Iwasaki W."/>
            <person name="Tanaka N."/>
            <person name="Takashima M."/>
        </authorList>
    </citation>
    <scope>NUCLEOTIDE SEQUENCE</scope>
    <source>
        <strain evidence="2">HIS016</strain>
    </source>
</reference>
<dbReference type="GO" id="GO:0005634">
    <property type="term" value="C:nucleus"/>
    <property type="evidence" value="ECO:0007669"/>
    <property type="project" value="TreeGrafter"/>
</dbReference>
<dbReference type="GO" id="GO:0030332">
    <property type="term" value="F:cyclin binding"/>
    <property type="evidence" value="ECO:0007669"/>
    <property type="project" value="TreeGrafter"/>
</dbReference>
<feature type="compositionally biased region" description="Low complexity" evidence="1">
    <location>
        <begin position="421"/>
        <end position="435"/>
    </location>
</feature>
<sequence length="1113" mass="120643">MGELTLERPLSGLDSVIQSHSDLIHNALGLDELDALASLPPPPAPFPMEQLALLLAASEERPSLEDDRSSDVLSDAGTDASDVTVSVEYDYDDMTELNLVGIQRHCANCIEILVPPQRTASVSPTDQALASHLTELLEATYELETFHPSSACCSPATPADDESDQSPFLALVHALLGAQAVVAQRQPRPAPQCPSSETLEYPVEVVREELAWARVETLARDIVDLVRSRDNVAAPRFSSEEEDDVKSISSLPPVYRRSERNSGGSGSSHVSVGSMCSRVSGPPAYKDYRDDRVIGEAASAVSGKDRKSAEMSSPRSMHSALSSLAPMLNDLDTVTHAIERLHTIAPQLDDQRIALRTPSQRRAKPAPLNLRQSSEVRSRELDELWDKIERAHAPTKEAAVDDHRLSRKSYMFRQLPPTPASAPMSRVASRSVSRSRSVREDKERTTFLEELMQSSASARLRDQDVPLRPRSALPKPNGFLAEAIDRSPGRLGSQDFPIPLETFLANKRKQAAERLQLSDNASIRSSDSIKSFKSCTLKARRRPKDLFQIVADASGSRLPNQDVPPPTSKSKKHFLDALTGTNKDVPPRTPLSSTGWLPRVASRELLTPHTPPTPASPWDRAPSTGAKTPTSPTFPPNLFDEPARASESRSIRKIMGQLVRPRSNSSLKDGGSANTTPKSRAIPLPLPPPAPIDPDAVGFLCETQENLRVVQVMLYGGNTARATDLELEVATPGGAVVTSRSDPKVCINIALPTAVPLGQRVPFTAADGHMEAKLAALPMSAATLNSHITHALSAPSLRQLAPRSLCCTQCDHEIAEFPSDVTFKDLPSEHWAEMLEVWMCHADPAFTAHIAKQTRDGFWPTPSTVLVGGSYLLVAGSDCKTNLIKQESNELDDWRRVSCPCGEVLGKVRQSGPGAGTVRFSKWAISLMRGRGGGEIEAVRFPVSCFVVSDMLELSQAHAAYRFLIADEVTGAPRLALWLFNPSMHVAHRRPAKATFSLTSTPPAPSRPSSERPGRLGMRASGDRARGLRSASASRPKETPARSMRAAKIMFKLLDGADRGTAGLPGFGGAVETLRYPSDVCDSLITALRASTTVYPVSRRALGAFSAGFLERV</sequence>
<accession>A0AAD3TTL1</accession>
<dbReference type="Pfam" id="PF09814">
    <property type="entry name" value="HECT_2"/>
    <property type="match status" value="1"/>
</dbReference>
<dbReference type="GO" id="GO:0061630">
    <property type="term" value="F:ubiquitin protein ligase activity"/>
    <property type="evidence" value="ECO:0007669"/>
    <property type="project" value="TreeGrafter"/>
</dbReference>
<feature type="region of interest" description="Disordered" evidence="1">
    <location>
        <begin position="550"/>
        <end position="573"/>
    </location>
</feature>
<proteinExistence type="predicted"/>
<name>A0AAD3TTL1_9TREE</name>
<comment type="caution">
    <text evidence="2">The sequence shown here is derived from an EMBL/GenBank/DDBJ whole genome shotgun (WGS) entry which is preliminary data.</text>
</comment>
<feature type="region of interest" description="Disordered" evidence="1">
    <location>
        <begin position="605"/>
        <end position="686"/>
    </location>
</feature>
<dbReference type="GO" id="GO:0000151">
    <property type="term" value="C:ubiquitin ligase complex"/>
    <property type="evidence" value="ECO:0007669"/>
    <property type="project" value="TreeGrafter"/>
</dbReference>
<reference evidence="2" key="1">
    <citation type="journal article" date="2023" name="BMC Genomics">
        <title>Chromosome-level genome assemblies of Cutaneotrichosporon spp. (Trichosporonales, Basidiomycota) reveal imbalanced evolution between nucleotide sequences and chromosome synteny.</title>
        <authorList>
            <person name="Kobayashi Y."/>
            <person name="Kayamori A."/>
            <person name="Aoki K."/>
            <person name="Shiwa Y."/>
            <person name="Matsutani M."/>
            <person name="Fujita N."/>
            <person name="Sugita T."/>
            <person name="Iwasaki W."/>
            <person name="Tanaka N."/>
            <person name="Takashima M."/>
        </authorList>
    </citation>
    <scope>NUCLEOTIDE SEQUENCE</scope>
    <source>
        <strain evidence="2">HIS016</strain>
    </source>
</reference>
<feature type="compositionally biased region" description="Basic and acidic residues" evidence="1">
    <location>
        <begin position="641"/>
        <end position="650"/>
    </location>
</feature>
<dbReference type="InterPro" id="IPR019193">
    <property type="entry name" value="UBQ-conj_enz_E2-bd_prot"/>
</dbReference>
<dbReference type="GO" id="GO:0051865">
    <property type="term" value="P:protein autoubiquitination"/>
    <property type="evidence" value="ECO:0007669"/>
    <property type="project" value="TreeGrafter"/>
</dbReference>